<dbReference type="Gene3D" id="3.40.50.2300">
    <property type="match status" value="2"/>
</dbReference>
<dbReference type="Pfam" id="PF13377">
    <property type="entry name" value="Peripla_BP_3"/>
    <property type="match status" value="1"/>
</dbReference>
<evidence type="ECO:0000256" key="3">
    <source>
        <dbReference type="ARBA" id="ARBA00023163"/>
    </source>
</evidence>
<evidence type="ECO:0000259" key="4">
    <source>
        <dbReference type="PROSITE" id="PS50932"/>
    </source>
</evidence>
<dbReference type="RefSeq" id="WP_349205235.1">
    <property type="nucleotide sequence ID" value="NZ_JBBMFN010000064.1"/>
</dbReference>
<dbReference type="PANTHER" id="PTHR30146">
    <property type="entry name" value="LACI-RELATED TRANSCRIPTIONAL REPRESSOR"/>
    <property type="match status" value="1"/>
</dbReference>
<protein>
    <submittedName>
        <fullName evidence="5">LacI family DNA-binding transcriptional regulator</fullName>
    </submittedName>
</protein>
<keyword evidence="2 5" id="KW-0238">DNA-binding</keyword>
<reference evidence="5 6" key="1">
    <citation type="submission" date="2024-03" db="EMBL/GenBank/DDBJ databases">
        <title>Human intestinal bacterial collection.</title>
        <authorList>
            <person name="Pauvert C."/>
            <person name="Hitch T.C.A."/>
            <person name="Clavel T."/>
        </authorList>
    </citation>
    <scope>NUCLEOTIDE SEQUENCE [LARGE SCALE GENOMIC DNA]</scope>
    <source>
        <strain evidence="5 6">CLA-SR-H024</strain>
    </source>
</reference>
<dbReference type="InterPro" id="IPR010982">
    <property type="entry name" value="Lambda_DNA-bd_dom_sf"/>
</dbReference>
<dbReference type="InterPro" id="IPR046335">
    <property type="entry name" value="LacI/GalR-like_sensor"/>
</dbReference>
<dbReference type="InterPro" id="IPR000843">
    <property type="entry name" value="HTH_LacI"/>
</dbReference>
<dbReference type="InterPro" id="IPR028082">
    <property type="entry name" value="Peripla_BP_I"/>
</dbReference>
<keyword evidence="3" id="KW-0804">Transcription</keyword>
<sequence>MIPISKVTIKDVAREAGVSISTVSNALNDVDVLHPDTREHVLNVAKRLNYIPNLNGKNLKSNATKVIGLFITSMRGPYYDQLVDSISKECEKLGYELNIFITKNDRTALSNILGKRVDGAIISNEFIDEKDVAVLEEAGIPVVFIDRERVSKTSSSVVFDSYKGGQDVARYLINLGHKRIGYIRGYDHLYDDIKRYEGFRDTLLDANIPFYEEDLLIGYFEEEASFSAVKAFVRSGKDLPDAFVAANDLSAIGCIKALKSEGILVPKDISIISFDDIDLSEYFTPPLTTVNNPIIMLGKHAIERLLGIIRGEEVGKLDKLQGSLIVRDSCTINKNILMGYDRGTCKKGS</sequence>
<accession>A0ABV1F328</accession>
<keyword evidence="6" id="KW-1185">Reference proteome</keyword>
<dbReference type="PROSITE" id="PS50932">
    <property type="entry name" value="HTH_LACI_2"/>
    <property type="match status" value="1"/>
</dbReference>
<comment type="caution">
    <text evidence="5">The sequence shown here is derived from an EMBL/GenBank/DDBJ whole genome shotgun (WGS) entry which is preliminary data.</text>
</comment>
<dbReference type="PROSITE" id="PS00356">
    <property type="entry name" value="HTH_LACI_1"/>
    <property type="match status" value="1"/>
</dbReference>
<dbReference type="CDD" id="cd06267">
    <property type="entry name" value="PBP1_LacI_sugar_binding-like"/>
    <property type="match status" value="1"/>
</dbReference>
<evidence type="ECO:0000256" key="2">
    <source>
        <dbReference type="ARBA" id="ARBA00023125"/>
    </source>
</evidence>
<gene>
    <name evidence="5" type="ORF">WMO63_19195</name>
</gene>
<keyword evidence="1" id="KW-0805">Transcription regulation</keyword>
<name>A0ABV1F328_9BACI</name>
<dbReference type="CDD" id="cd01392">
    <property type="entry name" value="HTH_LacI"/>
    <property type="match status" value="1"/>
</dbReference>
<proteinExistence type="predicted"/>
<dbReference type="Gene3D" id="1.10.260.40">
    <property type="entry name" value="lambda repressor-like DNA-binding domains"/>
    <property type="match status" value="1"/>
</dbReference>
<dbReference type="Pfam" id="PF00356">
    <property type="entry name" value="LacI"/>
    <property type="match status" value="1"/>
</dbReference>
<dbReference type="PANTHER" id="PTHR30146:SF109">
    <property type="entry name" value="HTH-TYPE TRANSCRIPTIONAL REGULATOR GALS"/>
    <property type="match status" value="1"/>
</dbReference>
<dbReference type="GO" id="GO:0003677">
    <property type="term" value="F:DNA binding"/>
    <property type="evidence" value="ECO:0007669"/>
    <property type="project" value="UniProtKB-KW"/>
</dbReference>
<evidence type="ECO:0000313" key="6">
    <source>
        <dbReference type="Proteomes" id="UP001465426"/>
    </source>
</evidence>
<dbReference type="SMART" id="SM00354">
    <property type="entry name" value="HTH_LACI"/>
    <property type="match status" value="1"/>
</dbReference>
<dbReference type="SUPFAM" id="SSF47413">
    <property type="entry name" value="lambda repressor-like DNA-binding domains"/>
    <property type="match status" value="1"/>
</dbReference>
<dbReference type="EMBL" id="JBBMFN010000064">
    <property type="protein sequence ID" value="MEQ2467788.1"/>
    <property type="molecule type" value="Genomic_DNA"/>
</dbReference>
<feature type="domain" description="HTH lacI-type" evidence="4">
    <location>
        <begin position="7"/>
        <end position="61"/>
    </location>
</feature>
<evidence type="ECO:0000313" key="5">
    <source>
        <dbReference type="EMBL" id="MEQ2467788.1"/>
    </source>
</evidence>
<dbReference type="SUPFAM" id="SSF53822">
    <property type="entry name" value="Periplasmic binding protein-like I"/>
    <property type="match status" value="1"/>
</dbReference>
<organism evidence="5 6">
    <name type="scientific">Niallia hominis</name>
    <dbReference type="NCBI Taxonomy" id="3133173"/>
    <lineage>
        <taxon>Bacteria</taxon>
        <taxon>Bacillati</taxon>
        <taxon>Bacillota</taxon>
        <taxon>Bacilli</taxon>
        <taxon>Bacillales</taxon>
        <taxon>Bacillaceae</taxon>
        <taxon>Niallia</taxon>
    </lineage>
</organism>
<evidence type="ECO:0000256" key="1">
    <source>
        <dbReference type="ARBA" id="ARBA00023015"/>
    </source>
</evidence>
<dbReference type="Proteomes" id="UP001465426">
    <property type="component" value="Unassembled WGS sequence"/>
</dbReference>
<dbReference type="PRINTS" id="PR00036">
    <property type="entry name" value="HTHLACI"/>
</dbReference>